<name>C7NJ25_KYTSD</name>
<dbReference type="AlphaFoldDB" id="C7NJ25"/>
<evidence type="ECO:0000313" key="2">
    <source>
        <dbReference type="EMBL" id="ACV05250.1"/>
    </source>
</evidence>
<gene>
    <name evidence="2" type="ordered locus">Ksed_01620</name>
</gene>
<evidence type="ECO:0000313" key="3">
    <source>
        <dbReference type="Proteomes" id="UP000006666"/>
    </source>
</evidence>
<sequence length="152" mass="15048">MDGRAAASSEGELAPSEDEGLPPSEGDGAALLEEEGAGLDGLGEAPASEGEADELGSSLGPASVGSLEGEPEGLASPAGLDSPTGPEELGEGGSGASSEQAASAREPARAAVRSMCRVVFIRASKGSTSLLSHHGTTPGPGERFVHRIWVKT</sequence>
<protein>
    <submittedName>
        <fullName evidence="2">Uncharacterized protein</fullName>
    </submittedName>
</protein>
<dbReference type="HOGENOM" id="CLU_1719958_0_0_11"/>
<evidence type="ECO:0000256" key="1">
    <source>
        <dbReference type="SAM" id="MobiDB-lite"/>
    </source>
</evidence>
<dbReference type="KEGG" id="kse:Ksed_01620"/>
<feature type="region of interest" description="Disordered" evidence="1">
    <location>
        <begin position="1"/>
        <end position="108"/>
    </location>
</feature>
<dbReference type="Proteomes" id="UP000006666">
    <property type="component" value="Chromosome"/>
</dbReference>
<proteinExistence type="predicted"/>
<organism evidence="2 3">
    <name type="scientific">Kytococcus sedentarius (strain ATCC 14392 / DSM 20547 / JCM 11482 / CCUG 33030 / NBRC 15357 / NCTC 11040 / CCM 314 / 541)</name>
    <name type="common">Micrococcus sedentarius</name>
    <dbReference type="NCBI Taxonomy" id="478801"/>
    <lineage>
        <taxon>Bacteria</taxon>
        <taxon>Bacillati</taxon>
        <taxon>Actinomycetota</taxon>
        <taxon>Actinomycetes</taxon>
        <taxon>Micrococcales</taxon>
        <taxon>Kytococcaceae</taxon>
        <taxon>Kytococcus</taxon>
    </lineage>
</organism>
<feature type="compositionally biased region" description="Low complexity" evidence="1">
    <location>
        <begin position="96"/>
        <end position="108"/>
    </location>
</feature>
<dbReference type="EMBL" id="CP001686">
    <property type="protein sequence ID" value="ACV05250.1"/>
    <property type="molecule type" value="Genomic_DNA"/>
</dbReference>
<accession>C7NJ25</accession>
<keyword evidence="3" id="KW-1185">Reference proteome</keyword>
<reference evidence="2 3" key="1">
    <citation type="journal article" date="2009" name="Stand. Genomic Sci.">
        <title>Complete genome sequence of Kytococcus sedentarius type strain (541).</title>
        <authorList>
            <person name="Sims D."/>
            <person name="Brettin T."/>
            <person name="Detter J.C."/>
            <person name="Han C."/>
            <person name="Lapidus A."/>
            <person name="Copeland A."/>
            <person name="Glavina Del Rio T."/>
            <person name="Nolan M."/>
            <person name="Chen F."/>
            <person name="Lucas S."/>
            <person name="Tice H."/>
            <person name="Cheng J.F."/>
            <person name="Bruce D."/>
            <person name="Goodwin L."/>
            <person name="Pitluck S."/>
            <person name="Ovchinnikova G."/>
            <person name="Pati A."/>
            <person name="Ivanova N."/>
            <person name="Mavrommatis K."/>
            <person name="Chen A."/>
            <person name="Palaniappan K."/>
            <person name="D'haeseleer P."/>
            <person name="Chain P."/>
            <person name="Bristow J."/>
            <person name="Eisen J.A."/>
            <person name="Markowitz V."/>
            <person name="Hugenholtz P."/>
            <person name="Schneider S."/>
            <person name="Goker M."/>
            <person name="Pukall R."/>
            <person name="Kyrpides N.C."/>
            <person name="Klenk H.P."/>
        </authorList>
    </citation>
    <scope>NUCLEOTIDE SEQUENCE [LARGE SCALE GENOMIC DNA]</scope>
    <source>
        <strain evidence="3">ATCC 14392 / DSM 20547 / JCM 11482 / CCUG 33030 / NBRC 15357 / NCTC 11040 / CCM 314 / 541</strain>
    </source>
</reference>